<evidence type="ECO:0000313" key="1">
    <source>
        <dbReference type="EMBL" id="MBB5206470.1"/>
    </source>
</evidence>
<dbReference type="EMBL" id="JACHHO010000015">
    <property type="protein sequence ID" value="MBB5206470.1"/>
    <property type="molecule type" value="Genomic_DNA"/>
</dbReference>
<reference evidence="1 2" key="1">
    <citation type="submission" date="2020-08" db="EMBL/GenBank/DDBJ databases">
        <title>Genomic Encyclopedia of Type Strains, Phase IV (KMG-IV): sequencing the most valuable type-strain genomes for metagenomic binning, comparative biology and taxonomic classification.</title>
        <authorList>
            <person name="Goeker M."/>
        </authorList>
    </citation>
    <scope>NUCLEOTIDE SEQUENCE [LARGE SCALE GENOMIC DNA]</scope>
    <source>
        <strain evidence="1 2">DSM 23958</strain>
    </source>
</reference>
<proteinExistence type="predicted"/>
<evidence type="ECO:0000313" key="2">
    <source>
        <dbReference type="Proteomes" id="UP000554837"/>
    </source>
</evidence>
<keyword evidence="2" id="KW-1185">Reference proteome</keyword>
<dbReference type="OrthoDB" id="9128587at2"/>
<sequence length="79" mass="8892">MPRKTNRLTLQLPPEFVELCDGDGVTPEMVLTGFIADLAGIMNWADNPRADGYSSNGSDERRMAMEYYERVGYPWFNGG</sequence>
<gene>
    <name evidence="1" type="ORF">HNQ51_003817</name>
</gene>
<accession>A0A840SDR5</accession>
<name>A0A840SDR5_9BURK</name>
<organism evidence="1 2">
    <name type="scientific">Inhella inkyongensis</name>
    <dbReference type="NCBI Taxonomy" id="392593"/>
    <lineage>
        <taxon>Bacteria</taxon>
        <taxon>Pseudomonadati</taxon>
        <taxon>Pseudomonadota</taxon>
        <taxon>Betaproteobacteria</taxon>
        <taxon>Burkholderiales</taxon>
        <taxon>Sphaerotilaceae</taxon>
        <taxon>Inhella</taxon>
    </lineage>
</organism>
<protein>
    <submittedName>
        <fullName evidence="1">Uncharacterized protein</fullName>
    </submittedName>
</protein>
<dbReference type="RefSeq" id="WP_138855093.1">
    <property type="nucleotide sequence ID" value="NZ_CP040709.1"/>
</dbReference>
<dbReference type="Proteomes" id="UP000554837">
    <property type="component" value="Unassembled WGS sequence"/>
</dbReference>
<comment type="caution">
    <text evidence="1">The sequence shown here is derived from an EMBL/GenBank/DDBJ whole genome shotgun (WGS) entry which is preliminary data.</text>
</comment>
<dbReference type="AlphaFoldDB" id="A0A840SDR5"/>